<accession>A0A6C0B7S3</accession>
<evidence type="ECO:0000256" key="1">
    <source>
        <dbReference type="SAM" id="MobiDB-lite"/>
    </source>
</evidence>
<sequence>MKPIWLFILILFVSGFYVTLNYSSESVLEGFKPRCPNILIQNGNELLLKNTNLADIPGVNPIRFHNLDEYTEFVSWQRSQGIKCPILYLQKSYSTQNVPEYHVKPMPKKLVDATRNDPPYNTNSMPGVDPDNQDIGRYTELDKYGEVEQSEPLSKNPMDPNWGGNAYTNEAVKKGIYKGNEVLVSR</sequence>
<dbReference type="EMBL" id="MN739095">
    <property type="protein sequence ID" value="QHS88277.1"/>
    <property type="molecule type" value="Genomic_DNA"/>
</dbReference>
<dbReference type="AlphaFoldDB" id="A0A6C0B7S3"/>
<organism evidence="2">
    <name type="scientific">viral metagenome</name>
    <dbReference type="NCBI Taxonomy" id="1070528"/>
    <lineage>
        <taxon>unclassified sequences</taxon>
        <taxon>metagenomes</taxon>
        <taxon>organismal metagenomes</taxon>
    </lineage>
</organism>
<name>A0A6C0B7S3_9ZZZZ</name>
<proteinExistence type="predicted"/>
<evidence type="ECO:0000313" key="2">
    <source>
        <dbReference type="EMBL" id="QHS88277.1"/>
    </source>
</evidence>
<feature type="region of interest" description="Disordered" evidence="1">
    <location>
        <begin position="147"/>
        <end position="166"/>
    </location>
</feature>
<protein>
    <submittedName>
        <fullName evidence="2">Uncharacterized protein</fullName>
    </submittedName>
</protein>
<reference evidence="2" key="1">
    <citation type="journal article" date="2020" name="Nature">
        <title>Giant virus diversity and host interactions through global metagenomics.</title>
        <authorList>
            <person name="Schulz F."/>
            <person name="Roux S."/>
            <person name="Paez-Espino D."/>
            <person name="Jungbluth S."/>
            <person name="Walsh D.A."/>
            <person name="Denef V.J."/>
            <person name="McMahon K.D."/>
            <person name="Konstantinidis K.T."/>
            <person name="Eloe-Fadrosh E.A."/>
            <person name="Kyrpides N.C."/>
            <person name="Woyke T."/>
        </authorList>
    </citation>
    <scope>NUCLEOTIDE SEQUENCE</scope>
    <source>
        <strain evidence="2">GVMAG-M-3300010158-55</strain>
    </source>
</reference>